<organism evidence="3 4">
    <name type="scientific">Secundilactobacillus pentosiphilus</name>
    <dbReference type="NCBI Taxonomy" id="1714682"/>
    <lineage>
        <taxon>Bacteria</taxon>
        <taxon>Bacillati</taxon>
        <taxon>Bacillota</taxon>
        <taxon>Bacilli</taxon>
        <taxon>Lactobacillales</taxon>
        <taxon>Lactobacillaceae</taxon>
        <taxon>Secundilactobacillus</taxon>
    </lineage>
</organism>
<dbReference type="PROSITE" id="PS51192">
    <property type="entry name" value="HELICASE_ATP_BIND_1"/>
    <property type="match status" value="1"/>
</dbReference>
<dbReference type="InterPro" id="IPR050742">
    <property type="entry name" value="Helicase_Restrict-Modif_Enz"/>
</dbReference>
<evidence type="ECO:0000259" key="2">
    <source>
        <dbReference type="PROSITE" id="PS51194"/>
    </source>
</evidence>
<dbReference type="InterPro" id="IPR054347">
    <property type="entry name" value="TOTE_primase"/>
</dbReference>
<dbReference type="SUPFAM" id="SSF52540">
    <property type="entry name" value="P-loop containing nucleoside triphosphate hydrolases"/>
    <property type="match status" value="1"/>
</dbReference>
<accession>A0A1Z5ITC7</accession>
<dbReference type="Gene3D" id="3.40.50.300">
    <property type="entry name" value="P-loop containing nucleotide triphosphate hydrolases"/>
    <property type="match status" value="2"/>
</dbReference>
<feature type="domain" description="Helicase C-terminal" evidence="2">
    <location>
        <begin position="647"/>
        <end position="802"/>
    </location>
</feature>
<dbReference type="InterPro" id="IPR014001">
    <property type="entry name" value="Helicase_ATP-bd"/>
</dbReference>
<dbReference type="EMBL" id="BCMI01000002">
    <property type="protein sequence ID" value="GAX05023.1"/>
    <property type="molecule type" value="Genomic_DNA"/>
</dbReference>
<dbReference type="OrthoDB" id="9802848at2"/>
<comment type="caution">
    <text evidence="3">The sequence shown here is derived from an EMBL/GenBank/DDBJ whole genome shotgun (WGS) entry which is preliminary data.</text>
</comment>
<sequence length="922" mass="105800">MTKIKTFELNGQRYEIVAKANDQSMASLGEIVIYREVNTEQLFTMPLSELKNHLIEQQINWTARLDLFKRRFVGRTDVYASRYFNKKAQRKAYSPAGPWENGRPSETVHYPLTDDVIRKHLSRHDSSAIGLYPLTKENTTPFLAIDIDGHHENQPWKQLAQSITKVCTKYDISHLIELSQSGVGCHIWLFFDRPISATKARHFGDAILQATQAIEPRLPFSAFDRMFPSQDRIDGKQLGNLIAAPLEGQAILQGRNCFVDASWHPLKRQWKVLKQIGILTEKDVTELTEKITSRTGYRLFEDDRPAESNLFDESFSINRKLTVKRANLLYIKKTDLSSKELLQLKYLSSFRNPEFYKAQASRRSVYNIPRIISLFHETNDVLALPRGLEDKLKAVVASIDWVDDTIAGHPLHVNFNGKLYDNQLPAYSALMDSYIGILAARTGFGKTVISARIIAERAVSTLILVKNKTLAEQWYERLSSFLDIKDEPVIEEYTPKGRKKHKNKIGTYYGVKKNPSGLVDIATIQSISKMEDSQAFLDHYGMVISDEVHHDAAYTFDSVIEKIRGKYLYGLSATPYRRDGQEPIIIMRFGPIRYQTDIIDPEYALSVSRSVVPRFTNLGMTSLEMLNNGRNENNLAILNDSERNANIIRDCKRSLDEGKHVIVLTNLISHVDQLYAQLPPEKTFRIYGGINARDRKKQIEKINQFKDAFIVLATVSIGGEGLDIPSLDTIILAMPISFRGNVEQVVGRLNRNLAHKKELRIYDYVDMFVPMLMHMYRKRCSSYRRLGYEIVEDDYSKQRGLKMYSGHYQNSILSRDQKATEVFITTPKLKPFLHQLINQVINHGGKIHILTKEAPDPELVRHVNWTQYEHNLPNCIIIDAQQLWLCSDPGFGFNKGMAIRMEHAEFTKSFEEMLIQTITRLN</sequence>
<evidence type="ECO:0000313" key="3">
    <source>
        <dbReference type="EMBL" id="GAX05023.1"/>
    </source>
</evidence>
<gene>
    <name evidence="3" type="ORF">IWT25_00325</name>
</gene>
<evidence type="ECO:0000259" key="1">
    <source>
        <dbReference type="PROSITE" id="PS51192"/>
    </source>
</evidence>
<protein>
    <submittedName>
        <fullName evidence="3">Type III restriction protein, res subunit</fullName>
    </submittedName>
</protein>
<dbReference type="InterPro" id="IPR027417">
    <property type="entry name" value="P-loop_NTPase"/>
</dbReference>
<dbReference type="PROSITE" id="PS51194">
    <property type="entry name" value="HELICASE_CTER"/>
    <property type="match status" value="1"/>
</dbReference>
<reference evidence="3 4" key="1">
    <citation type="submission" date="2015-11" db="EMBL/GenBank/DDBJ databases">
        <title>Draft genome sequences of new species of the genus Lactobacillus isolated from orchardgrass silage.</title>
        <authorList>
            <person name="Tohno M."/>
            <person name="Tanizawa Y."/>
            <person name="Arita M."/>
        </authorList>
    </citation>
    <scope>NUCLEOTIDE SEQUENCE [LARGE SCALE GENOMIC DNA]</scope>
    <source>
        <strain evidence="3 4">IWT25</strain>
    </source>
</reference>
<dbReference type="GO" id="GO:0005829">
    <property type="term" value="C:cytosol"/>
    <property type="evidence" value="ECO:0007669"/>
    <property type="project" value="TreeGrafter"/>
</dbReference>
<evidence type="ECO:0000313" key="4">
    <source>
        <dbReference type="Proteomes" id="UP000198414"/>
    </source>
</evidence>
<dbReference type="AlphaFoldDB" id="A0A1Z5ITC7"/>
<dbReference type="Pfam" id="PF22548">
    <property type="entry name" value="AEP-TOTE"/>
    <property type="match status" value="1"/>
</dbReference>
<dbReference type="GO" id="GO:0005524">
    <property type="term" value="F:ATP binding"/>
    <property type="evidence" value="ECO:0007669"/>
    <property type="project" value="InterPro"/>
</dbReference>
<dbReference type="PANTHER" id="PTHR47396">
    <property type="entry name" value="TYPE I RESTRICTION ENZYME ECOKI R PROTEIN"/>
    <property type="match status" value="1"/>
</dbReference>
<dbReference type="Proteomes" id="UP000198414">
    <property type="component" value="Unassembled WGS sequence"/>
</dbReference>
<dbReference type="InterPro" id="IPR001650">
    <property type="entry name" value="Helicase_C-like"/>
</dbReference>
<dbReference type="SMART" id="SM00487">
    <property type="entry name" value="DEXDc"/>
    <property type="match status" value="1"/>
</dbReference>
<dbReference type="GO" id="GO:0016787">
    <property type="term" value="F:hydrolase activity"/>
    <property type="evidence" value="ECO:0007669"/>
    <property type="project" value="InterPro"/>
</dbReference>
<dbReference type="CDD" id="cd18785">
    <property type="entry name" value="SF2_C"/>
    <property type="match status" value="1"/>
</dbReference>
<feature type="domain" description="Helicase ATP-binding" evidence="1">
    <location>
        <begin position="427"/>
        <end position="593"/>
    </location>
</feature>
<dbReference type="PANTHER" id="PTHR47396:SF1">
    <property type="entry name" value="ATP-DEPENDENT HELICASE IRC3-RELATED"/>
    <property type="match status" value="1"/>
</dbReference>
<dbReference type="InterPro" id="IPR006935">
    <property type="entry name" value="Helicase/UvrB_N"/>
</dbReference>
<dbReference type="RefSeq" id="WP_089120423.1">
    <property type="nucleotide sequence ID" value="NZ_BCMI01000002.1"/>
</dbReference>
<dbReference type="Pfam" id="PF00271">
    <property type="entry name" value="Helicase_C"/>
    <property type="match status" value="1"/>
</dbReference>
<dbReference type="SMART" id="SM00490">
    <property type="entry name" value="HELICc"/>
    <property type="match status" value="1"/>
</dbReference>
<name>A0A1Z5ITC7_9LACO</name>
<dbReference type="Pfam" id="PF04851">
    <property type="entry name" value="ResIII"/>
    <property type="match status" value="1"/>
</dbReference>
<proteinExistence type="predicted"/>
<dbReference type="GO" id="GO:0003677">
    <property type="term" value="F:DNA binding"/>
    <property type="evidence" value="ECO:0007669"/>
    <property type="project" value="InterPro"/>
</dbReference>